<dbReference type="Gene3D" id="2.60.40.420">
    <property type="entry name" value="Cupredoxins - blue copper proteins"/>
    <property type="match status" value="1"/>
</dbReference>
<evidence type="ECO:0000313" key="4">
    <source>
        <dbReference type="Proteomes" id="UP000669179"/>
    </source>
</evidence>
<proteinExistence type="predicted"/>
<keyword evidence="4" id="KW-1185">Reference proteome</keyword>
<evidence type="ECO:0000256" key="1">
    <source>
        <dbReference type="SAM" id="MobiDB-lite"/>
    </source>
</evidence>
<keyword evidence="2" id="KW-0732">Signal</keyword>
<feature type="signal peptide" evidence="2">
    <location>
        <begin position="1"/>
        <end position="22"/>
    </location>
</feature>
<feature type="compositionally biased region" description="Low complexity" evidence="1">
    <location>
        <begin position="25"/>
        <end position="51"/>
    </location>
</feature>
<dbReference type="PROSITE" id="PS51257">
    <property type="entry name" value="PROKAR_LIPOPROTEIN"/>
    <property type="match status" value="1"/>
</dbReference>
<dbReference type="EMBL" id="JAGEOJ010000028">
    <property type="protein sequence ID" value="MBO2454684.1"/>
    <property type="molecule type" value="Genomic_DNA"/>
</dbReference>
<accession>A0A939PTB1</accession>
<dbReference type="SUPFAM" id="SSF49503">
    <property type="entry name" value="Cupredoxins"/>
    <property type="match status" value="1"/>
</dbReference>
<dbReference type="Proteomes" id="UP000669179">
    <property type="component" value="Unassembled WGS sequence"/>
</dbReference>
<dbReference type="InterPro" id="IPR008972">
    <property type="entry name" value="Cupredoxin"/>
</dbReference>
<evidence type="ECO:0008006" key="5">
    <source>
        <dbReference type="Google" id="ProtNLM"/>
    </source>
</evidence>
<comment type="caution">
    <text evidence="3">The sequence shown here is derived from an EMBL/GenBank/DDBJ whole genome shotgun (WGS) entry which is preliminary data.</text>
</comment>
<reference evidence="3" key="1">
    <citation type="submission" date="2021-03" db="EMBL/GenBank/DDBJ databases">
        <authorList>
            <person name="Kanchanasin P."/>
            <person name="Saeng-In P."/>
            <person name="Phongsopitanun W."/>
            <person name="Yuki M."/>
            <person name="Kudo T."/>
            <person name="Ohkuma M."/>
            <person name="Tanasupawat S."/>
        </authorList>
    </citation>
    <scope>NUCLEOTIDE SEQUENCE</scope>
    <source>
        <strain evidence="3">GKU 128</strain>
    </source>
</reference>
<evidence type="ECO:0000256" key="2">
    <source>
        <dbReference type="SAM" id="SignalP"/>
    </source>
</evidence>
<evidence type="ECO:0000313" key="3">
    <source>
        <dbReference type="EMBL" id="MBO2454684.1"/>
    </source>
</evidence>
<dbReference type="AlphaFoldDB" id="A0A939PTB1"/>
<sequence>MRRAARWTVMAALTAGMLVAAAGCGKPAPDSGGSASGGSAPSGSSGGSSPAQTAGTRSPGKTDVTTVTATVTRGKVQTARRTVKVHLGSTVRITVTSDAGEEFHLHGYDRELELQPGRPGTLQLVADKPGVFEAELHHSGARVFELQVS</sequence>
<name>A0A939PTB1_9ACTN</name>
<dbReference type="RefSeq" id="WP_208262914.1">
    <property type="nucleotide sequence ID" value="NZ_JAGEOJ010000028.1"/>
</dbReference>
<gene>
    <name evidence="3" type="ORF">J4573_46880</name>
</gene>
<organism evidence="3 4">
    <name type="scientific">Actinomadura barringtoniae</name>
    <dbReference type="NCBI Taxonomy" id="1427535"/>
    <lineage>
        <taxon>Bacteria</taxon>
        <taxon>Bacillati</taxon>
        <taxon>Actinomycetota</taxon>
        <taxon>Actinomycetes</taxon>
        <taxon>Streptosporangiales</taxon>
        <taxon>Thermomonosporaceae</taxon>
        <taxon>Actinomadura</taxon>
    </lineage>
</organism>
<feature type="region of interest" description="Disordered" evidence="1">
    <location>
        <begin position="25"/>
        <end position="69"/>
    </location>
</feature>
<feature type="chain" id="PRO_5038931114" description="EfeO-type cupredoxin-like domain-containing protein" evidence="2">
    <location>
        <begin position="23"/>
        <end position="149"/>
    </location>
</feature>
<protein>
    <recommendedName>
        <fullName evidence="5">EfeO-type cupredoxin-like domain-containing protein</fullName>
    </recommendedName>
</protein>